<keyword evidence="5" id="KW-1185">Reference proteome</keyword>
<name>A0A8S1H9V0_9PELO</name>
<feature type="domain" description="BTB" evidence="2">
    <location>
        <begin position="199"/>
        <end position="261"/>
    </location>
</feature>
<organism evidence="4 5">
    <name type="scientific">Caenorhabditis auriculariae</name>
    <dbReference type="NCBI Taxonomy" id="2777116"/>
    <lineage>
        <taxon>Eukaryota</taxon>
        <taxon>Metazoa</taxon>
        <taxon>Ecdysozoa</taxon>
        <taxon>Nematoda</taxon>
        <taxon>Chromadorea</taxon>
        <taxon>Rhabditida</taxon>
        <taxon>Rhabditina</taxon>
        <taxon>Rhabditomorpha</taxon>
        <taxon>Rhabditoidea</taxon>
        <taxon>Rhabditidae</taxon>
        <taxon>Peloderinae</taxon>
        <taxon>Caenorhabditis</taxon>
    </lineage>
</organism>
<feature type="domain" description="MATH" evidence="3">
    <location>
        <begin position="22"/>
        <end position="156"/>
    </location>
</feature>
<proteinExistence type="predicted"/>
<dbReference type="PANTHER" id="PTHR24413">
    <property type="entry name" value="SPECKLE-TYPE POZ PROTEIN"/>
    <property type="match status" value="1"/>
</dbReference>
<dbReference type="SUPFAM" id="SSF54695">
    <property type="entry name" value="POZ domain"/>
    <property type="match status" value="1"/>
</dbReference>
<evidence type="ECO:0000313" key="5">
    <source>
        <dbReference type="Proteomes" id="UP000835052"/>
    </source>
</evidence>
<feature type="region of interest" description="Disordered" evidence="1">
    <location>
        <begin position="363"/>
        <end position="388"/>
    </location>
</feature>
<accession>A0A8S1H9V0</accession>
<feature type="compositionally biased region" description="Basic and acidic residues" evidence="1">
    <location>
        <begin position="373"/>
        <end position="388"/>
    </location>
</feature>
<dbReference type="Gene3D" id="1.25.40.420">
    <property type="match status" value="1"/>
</dbReference>
<feature type="compositionally biased region" description="Polar residues" evidence="1">
    <location>
        <begin position="363"/>
        <end position="372"/>
    </location>
</feature>
<evidence type="ECO:0008006" key="6">
    <source>
        <dbReference type="Google" id="ProtNLM"/>
    </source>
</evidence>
<dbReference type="Pfam" id="PF00651">
    <property type="entry name" value="BTB"/>
    <property type="match status" value="1"/>
</dbReference>
<dbReference type="AlphaFoldDB" id="A0A8S1H9V0"/>
<dbReference type="PROSITE" id="PS50144">
    <property type="entry name" value="MATH"/>
    <property type="match status" value="1"/>
</dbReference>
<dbReference type="OrthoDB" id="10249567at2759"/>
<dbReference type="Gene3D" id="2.60.210.10">
    <property type="entry name" value="Apoptosis, Tumor Necrosis Factor Receptor Associated Protein 2, Chain A"/>
    <property type="match status" value="1"/>
</dbReference>
<evidence type="ECO:0000256" key="1">
    <source>
        <dbReference type="SAM" id="MobiDB-lite"/>
    </source>
</evidence>
<sequence length="388" mass="44072">MEEFGPARSADSFSTTEVRTVNHRHLWKISGFSQCDCRYLETSVKVLDISALHQETTNASTSTDHPTITFRIRLHPQGNKESNKDFTFFQCFTNSTATPHYKSKFKFTIFNSRNEETTTTVYTGTQQLHGYFEYIRRDLLISHVQPTDELQLTLNITCTFDSVTKSRSNSELTSIPIPPPKPDEVAKDLEPMFRDGKHSDFTIIAGGREIPTHRIVIAARSPVFAAMLEPHTEEAQTGRVVLPDIDYEVMYELLMYMYTGRSPHLASYGLEILAAADRFQLPGLKEMADVAVRSTFTVESACRQLVYADMYSAPDLKREAINYIVDNVPSVTNSETWNQMIKEHPFLVTEVVRFLGGKNCFSRNQTTTSSSRGNREQPPTKRARHSDV</sequence>
<dbReference type="EMBL" id="CAJGYM010000026">
    <property type="protein sequence ID" value="CAD6192167.1"/>
    <property type="molecule type" value="Genomic_DNA"/>
</dbReference>
<dbReference type="InterPro" id="IPR000210">
    <property type="entry name" value="BTB/POZ_dom"/>
</dbReference>
<dbReference type="PROSITE" id="PS50097">
    <property type="entry name" value="BTB"/>
    <property type="match status" value="1"/>
</dbReference>
<comment type="caution">
    <text evidence="4">The sequence shown here is derived from an EMBL/GenBank/DDBJ whole genome shotgun (WGS) entry which is preliminary data.</text>
</comment>
<gene>
    <name evidence="4" type="ORF">CAUJ_LOCUS8086</name>
</gene>
<reference evidence="4" key="1">
    <citation type="submission" date="2020-10" db="EMBL/GenBank/DDBJ databases">
        <authorList>
            <person name="Kikuchi T."/>
        </authorList>
    </citation>
    <scope>NUCLEOTIDE SEQUENCE</scope>
    <source>
        <strain evidence="4">NKZ352</strain>
    </source>
</reference>
<evidence type="ECO:0000313" key="4">
    <source>
        <dbReference type="EMBL" id="CAD6192167.1"/>
    </source>
</evidence>
<dbReference type="InterPro" id="IPR002083">
    <property type="entry name" value="MATH/TRAF_dom"/>
</dbReference>
<dbReference type="GO" id="GO:0030163">
    <property type="term" value="P:protein catabolic process"/>
    <property type="evidence" value="ECO:0007669"/>
    <property type="project" value="UniProtKB-ARBA"/>
</dbReference>
<dbReference type="Gene3D" id="3.30.710.10">
    <property type="entry name" value="Potassium Channel Kv1.1, Chain A"/>
    <property type="match status" value="1"/>
</dbReference>
<dbReference type="SUPFAM" id="SSF49599">
    <property type="entry name" value="TRAF domain-like"/>
    <property type="match status" value="1"/>
</dbReference>
<dbReference type="SMART" id="SM00225">
    <property type="entry name" value="BTB"/>
    <property type="match status" value="1"/>
</dbReference>
<evidence type="ECO:0000259" key="2">
    <source>
        <dbReference type="PROSITE" id="PS50097"/>
    </source>
</evidence>
<dbReference type="InterPro" id="IPR008974">
    <property type="entry name" value="TRAF-like"/>
</dbReference>
<dbReference type="InterPro" id="IPR011333">
    <property type="entry name" value="SKP1/BTB/POZ_sf"/>
</dbReference>
<dbReference type="FunFam" id="2.60.210.10:FF:000025">
    <property type="entry name" value="BTB and MATH domain containing"/>
    <property type="match status" value="1"/>
</dbReference>
<protein>
    <recommendedName>
        <fullName evidence="6">BTB domain-containing protein</fullName>
    </recommendedName>
</protein>
<evidence type="ECO:0000259" key="3">
    <source>
        <dbReference type="PROSITE" id="PS50144"/>
    </source>
</evidence>
<dbReference type="Proteomes" id="UP000835052">
    <property type="component" value="Unassembled WGS sequence"/>
</dbReference>